<feature type="domain" description="TM2" evidence="8">
    <location>
        <begin position="53"/>
        <end position="101"/>
    </location>
</feature>
<proteinExistence type="predicted"/>
<evidence type="ECO:0000256" key="5">
    <source>
        <dbReference type="ARBA" id="ARBA00023136"/>
    </source>
</evidence>
<dbReference type="InterPro" id="IPR050932">
    <property type="entry name" value="TM2D1-3-like"/>
</dbReference>
<feature type="compositionally biased region" description="Low complexity" evidence="6">
    <location>
        <begin position="169"/>
        <end position="179"/>
    </location>
</feature>
<evidence type="ECO:0000256" key="2">
    <source>
        <dbReference type="ARBA" id="ARBA00022692"/>
    </source>
</evidence>
<reference evidence="9 10" key="1">
    <citation type="submission" date="2023-07" db="EMBL/GenBank/DDBJ databases">
        <title>Comparative genomics of wheat-associated soil bacteria to identify genetic determinants of phenazine resistance.</title>
        <authorList>
            <person name="Mouncey N."/>
        </authorList>
    </citation>
    <scope>NUCLEOTIDE SEQUENCE [LARGE SCALE GENOMIC DNA]</scope>
    <source>
        <strain evidence="9 10">W1I3</strain>
    </source>
</reference>
<comment type="subcellular location">
    <subcellularLocation>
        <location evidence="1">Membrane</location>
        <topology evidence="1">Multi-pass membrane protein</topology>
    </subcellularLocation>
</comment>
<dbReference type="PANTHER" id="PTHR21016">
    <property type="entry name" value="BETA-AMYLOID BINDING PROTEIN-RELATED"/>
    <property type="match status" value="1"/>
</dbReference>
<dbReference type="Gene3D" id="2.60.40.1240">
    <property type="match status" value="1"/>
</dbReference>
<comment type="caution">
    <text evidence="9">The sequence shown here is derived from an EMBL/GenBank/DDBJ whole genome shotgun (WGS) entry which is preliminary data.</text>
</comment>
<keyword evidence="5 7" id="KW-0472">Membrane</keyword>
<evidence type="ECO:0000313" key="10">
    <source>
        <dbReference type="Proteomes" id="UP001236806"/>
    </source>
</evidence>
<feature type="transmembrane region" description="Helical" evidence="7">
    <location>
        <begin position="83"/>
        <end position="106"/>
    </location>
</feature>
<dbReference type="PANTHER" id="PTHR21016:SF25">
    <property type="entry name" value="TM2 DOMAIN-CONTAINING PROTEIN DDB_G0277895-RELATED"/>
    <property type="match status" value="1"/>
</dbReference>
<protein>
    <submittedName>
        <fullName evidence="9">TM2 domain-containing membrane protein YozV</fullName>
    </submittedName>
</protein>
<feature type="transmembrane region" description="Helical" evidence="7">
    <location>
        <begin position="126"/>
        <end position="151"/>
    </location>
</feature>
<evidence type="ECO:0000256" key="7">
    <source>
        <dbReference type="SAM" id="Phobius"/>
    </source>
</evidence>
<feature type="region of interest" description="Disordered" evidence="6">
    <location>
        <begin position="1"/>
        <end position="44"/>
    </location>
</feature>
<dbReference type="Proteomes" id="UP001236806">
    <property type="component" value="Unassembled WGS sequence"/>
</dbReference>
<sequence>MSHPSYPHAPENGASVPPVPPAPSTFGGQYQGGQQGGYQPGPYGQAPFAGGPGKSFVTTWILSLLLGTVGVDRFYLGKIGTGVAKLLTLGGFGIWAIVDLIITLTGNARDKDGRQLEGYPENRKKAWIITGIVWLASMISGILLTIVSISITAQAPEGRNIPVPPPLPSASQAAPAPSPGAAIRENSFVVTVSEGNTVKIGVLDSLYTTEIPAMSYLKPANGGFLLLEVSWETLTGTSTAAPMNFEVYDAEGNQGERIYVEDGMGGLPSEEVGAGDGRQGVIAFDVKKGPVKVVVTDDYGDQASTFTLTAQ</sequence>
<feature type="compositionally biased region" description="Gly residues" evidence="6">
    <location>
        <begin position="29"/>
        <end position="39"/>
    </location>
</feature>
<evidence type="ECO:0000259" key="8">
    <source>
        <dbReference type="Pfam" id="PF05154"/>
    </source>
</evidence>
<keyword evidence="4 7" id="KW-1133">Transmembrane helix</keyword>
<evidence type="ECO:0000256" key="6">
    <source>
        <dbReference type="SAM" id="MobiDB-lite"/>
    </source>
</evidence>
<evidence type="ECO:0000256" key="4">
    <source>
        <dbReference type="ARBA" id="ARBA00022989"/>
    </source>
</evidence>
<evidence type="ECO:0000313" key="9">
    <source>
        <dbReference type="EMBL" id="MDQ0673853.1"/>
    </source>
</evidence>
<dbReference type="RefSeq" id="WP_306635036.1">
    <property type="nucleotide sequence ID" value="NZ_JAUSXB010000001.1"/>
</dbReference>
<evidence type="ECO:0000256" key="1">
    <source>
        <dbReference type="ARBA" id="ARBA00004141"/>
    </source>
</evidence>
<name>A0ABU0PIR5_9MICC</name>
<feature type="region of interest" description="Disordered" evidence="6">
    <location>
        <begin position="160"/>
        <end position="179"/>
    </location>
</feature>
<evidence type="ECO:0000256" key="3">
    <source>
        <dbReference type="ARBA" id="ARBA00022729"/>
    </source>
</evidence>
<keyword evidence="2 7" id="KW-0812">Transmembrane</keyword>
<keyword evidence="10" id="KW-1185">Reference proteome</keyword>
<dbReference type="InterPro" id="IPR007829">
    <property type="entry name" value="TM2"/>
</dbReference>
<dbReference type="EMBL" id="JAUSXB010000001">
    <property type="protein sequence ID" value="MDQ0673853.1"/>
    <property type="molecule type" value="Genomic_DNA"/>
</dbReference>
<dbReference type="Pfam" id="PF05154">
    <property type="entry name" value="TM2"/>
    <property type="match status" value="1"/>
</dbReference>
<dbReference type="InterPro" id="IPR029050">
    <property type="entry name" value="Immunoprotect_excell_Ig-like"/>
</dbReference>
<feature type="transmembrane region" description="Helical" evidence="7">
    <location>
        <begin position="57"/>
        <end position="76"/>
    </location>
</feature>
<keyword evidence="3" id="KW-0732">Signal</keyword>
<accession>A0ABU0PIR5</accession>
<organism evidence="9 10">
    <name type="scientific">Pseudarthrobacter siccitolerans</name>
    <dbReference type="NCBI Taxonomy" id="861266"/>
    <lineage>
        <taxon>Bacteria</taxon>
        <taxon>Bacillati</taxon>
        <taxon>Actinomycetota</taxon>
        <taxon>Actinomycetes</taxon>
        <taxon>Micrococcales</taxon>
        <taxon>Micrococcaceae</taxon>
        <taxon>Pseudarthrobacter</taxon>
    </lineage>
</organism>
<gene>
    <name evidence="9" type="ORF">QFZ36_001414</name>
</gene>